<gene>
    <name evidence="12" type="ORF">E1283_20745</name>
</gene>
<dbReference type="GO" id="GO:1900753">
    <property type="term" value="P:doxorubicin transport"/>
    <property type="evidence" value="ECO:0007669"/>
    <property type="project" value="InterPro"/>
</dbReference>
<evidence type="ECO:0000256" key="1">
    <source>
        <dbReference type="ARBA" id="ARBA00004413"/>
    </source>
</evidence>
<dbReference type="GO" id="GO:0005524">
    <property type="term" value="F:ATP binding"/>
    <property type="evidence" value="ECO:0007669"/>
    <property type="project" value="UniProtKB-KW"/>
</dbReference>
<dbReference type="GO" id="GO:0046677">
    <property type="term" value="P:response to antibiotic"/>
    <property type="evidence" value="ECO:0007669"/>
    <property type="project" value="UniProtKB-KW"/>
</dbReference>
<keyword evidence="4" id="KW-0547">Nucleotide-binding</keyword>
<organism evidence="12 13">
    <name type="scientific">Streptomyces hainanensis</name>
    <dbReference type="NCBI Taxonomy" id="402648"/>
    <lineage>
        <taxon>Bacteria</taxon>
        <taxon>Bacillati</taxon>
        <taxon>Actinomycetota</taxon>
        <taxon>Actinomycetes</taxon>
        <taxon>Kitasatosporales</taxon>
        <taxon>Streptomycetaceae</taxon>
        <taxon>Streptomyces</taxon>
    </lineage>
</organism>
<dbReference type="Gene3D" id="3.40.50.300">
    <property type="entry name" value="P-loop containing nucleotide triphosphate hydrolases"/>
    <property type="match status" value="1"/>
</dbReference>
<evidence type="ECO:0000259" key="11">
    <source>
        <dbReference type="PROSITE" id="PS50893"/>
    </source>
</evidence>
<evidence type="ECO:0000313" key="13">
    <source>
        <dbReference type="Proteomes" id="UP000295345"/>
    </source>
</evidence>
<dbReference type="PROSITE" id="PS00211">
    <property type="entry name" value="ABC_TRANSPORTER_1"/>
    <property type="match status" value="1"/>
</dbReference>
<keyword evidence="7" id="KW-0472">Membrane</keyword>
<evidence type="ECO:0000256" key="6">
    <source>
        <dbReference type="ARBA" id="ARBA00022967"/>
    </source>
</evidence>
<keyword evidence="6" id="KW-1278">Translocase</keyword>
<dbReference type="InterPro" id="IPR003593">
    <property type="entry name" value="AAA+_ATPase"/>
</dbReference>
<dbReference type="InterPro" id="IPR017871">
    <property type="entry name" value="ABC_transporter-like_CS"/>
</dbReference>
<dbReference type="AlphaFoldDB" id="A0A4R4T6T7"/>
<sequence>MPVIETRGVTKSFGATRALDGVDVSVERGRVLGLLGPNGAGKTTLVQVLTTLLRPDGGQATVAGCDVVRDAALLRTRIGLAGQYAAVDELLTGRENLDLVGLLYHVGRAERRRRTREVLESFALEEAADRPVRTYSGGMRRRLDLGACLVGRPPVLFLDEPTTGLDLRTRNQLWQFIRELVAGDTTVLLTTQYMEEAESLAHRIAVLDYGRVIAQGTADELKSQVGGDVLDARVTHREDLGRAGEVLSRVAGTAAQTEPDSLRVTAPTTGGTDALITAGQELSRAGIPLRDLALRHPSLDDVFLTFTGATAEEPPDDAGERTTGGDD</sequence>
<dbReference type="InterPro" id="IPR050763">
    <property type="entry name" value="ABC_transporter_ATP-binding"/>
</dbReference>
<evidence type="ECO:0000313" key="12">
    <source>
        <dbReference type="EMBL" id="TDC72821.1"/>
    </source>
</evidence>
<comment type="similarity">
    <text evidence="9">Belongs to the ABC transporter superfamily. Drug exporter-1 (DrugE1) (TC 3.A.1.105) family.</text>
</comment>
<dbReference type="SUPFAM" id="SSF52540">
    <property type="entry name" value="P-loop containing nucleoside triphosphate hydrolases"/>
    <property type="match status" value="1"/>
</dbReference>
<comment type="subcellular location">
    <subcellularLocation>
        <location evidence="1">Cell membrane</location>
        <topology evidence="1">Peripheral membrane protein</topology>
        <orientation evidence="1">Cytoplasmic side</orientation>
    </subcellularLocation>
</comment>
<keyword evidence="5 12" id="KW-0067">ATP-binding</keyword>
<keyword evidence="8" id="KW-0046">Antibiotic resistance</keyword>
<comment type="caution">
    <text evidence="12">The sequence shown here is derived from an EMBL/GenBank/DDBJ whole genome shotgun (WGS) entry which is preliminary data.</text>
</comment>
<dbReference type="PANTHER" id="PTHR42711:SF19">
    <property type="entry name" value="DOXORUBICIN RESISTANCE ATP-BINDING PROTEIN DRRA"/>
    <property type="match status" value="1"/>
</dbReference>
<dbReference type="Pfam" id="PF00005">
    <property type="entry name" value="ABC_tran"/>
    <property type="match status" value="1"/>
</dbReference>
<accession>A0A4R4T6T7</accession>
<dbReference type="EMBL" id="SMKI01000227">
    <property type="protein sequence ID" value="TDC72821.1"/>
    <property type="molecule type" value="Genomic_DNA"/>
</dbReference>
<dbReference type="InterPro" id="IPR027417">
    <property type="entry name" value="P-loop_NTPase"/>
</dbReference>
<dbReference type="PROSITE" id="PS50893">
    <property type="entry name" value="ABC_TRANSPORTER_2"/>
    <property type="match status" value="1"/>
</dbReference>
<proteinExistence type="inferred from homology"/>
<feature type="compositionally biased region" description="Basic and acidic residues" evidence="10">
    <location>
        <begin position="318"/>
        <end position="327"/>
    </location>
</feature>
<dbReference type="PANTHER" id="PTHR42711">
    <property type="entry name" value="ABC TRANSPORTER ATP-BINDING PROTEIN"/>
    <property type="match status" value="1"/>
</dbReference>
<name>A0A4R4T6T7_9ACTN</name>
<evidence type="ECO:0000256" key="8">
    <source>
        <dbReference type="ARBA" id="ARBA00023251"/>
    </source>
</evidence>
<dbReference type="InterPro" id="IPR005894">
    <property type="entry name" value="DrrA"/>
</dbReference>
<feature type="region of interest" description="Disordered" evidence="10">
    <location>
        <begin position="308"/>
        <end position="327"/>
    </location>
</feature>
<dbReference type="GO" id="GO:0005886">
    <property type="term" value="C:plasma membrane"/>
    <property type="evidence" value="ECO:0007669"/>
    <property type="project" value="UniProtKB-SubCell"/>
</dbReference>
<evidence type="ECO:0000256" key="7">
    <source>
        <dbReference type="ARBA" id="ARBA00023136"/>
    </source>
</evidence>
<dbReference type="SMART" id="SM00382">
    <property type="entry name" value="AAA"/>
    <property type="match status" value="1"/>
</dbReference>
<evidence type="ECO:0000256" key="4">
    <source>
        <dbReference type="ARBA" id="ARBA00022741"/>
    </source>
</evidence>
<dbReference type="NCBIfam" id="TIGR01188">
    <property type="entry name" value="drrA"/>
    <property type="match status" value="1"/>
</dbReference>
<keyword evidence="13" id="KW-1185">Reference proteome</keyword>
<evidence type="ECO:0000256" key="9">
    <source>
        <dbReference type="ARBA" id="ARBA00049985"/>
    </source>
</evidence>
<evidence type="ECO:0000256" key="10">
    <source>
        <dbReference type="SAM" id="MobiDB-lite"/>
    </source>
</evidence>
<keyword evidence="3" id="KW-1003">Cell membrane</keyword>
<reference evidence="12 13" key="1">
    <citation type="submission" date="2019-03" db="EMBL/GenBank/DDBJ databases">
        <title>Draft genome sequences of novel Actinobacteria.</title>
        <authorList>
            <person name="Sahin N."/>
            <person name="Ay H."/>
            <person name="Saygin H."/>
        </authorList>
    </citation>
    <scope>NUCLEOTIDE SEQUENCE [LARGE SCALE GENOMIC DNA]</scope>
    <source>
        <strain evidence="12 13">DSM 41900</strain>
    </source>
</reference>
<dbReference type="InterPro" id="IPR003439">
    <property type="entry name" value="ABC_transporter-like_ATP-bd"/>
</dbReference>
<dbReference type="GO" id="GO:0043215">
    <property type="term" value="P:daunorubicin transport"/>
    <property type="evidence" value="ECO:0007669"/>
    <property type="project" value="InterPro"/>
</dbReference>
<dbReference type="Proteomes" id="UP000295345">
    <property type="component" value="Unassembled WGS sequence"/>
</dbReference>
<evidence type="ECO:0000256" key="5">
    <source>
        <dbReference type="ARBA" id="ARBA00022840"/>
    </source>
</evidence>
<dbReference type="OrthoDB" id="9804819at2"/>
<evidence type="ECO:0000256" key="3">
    <source>
        <dbReference type="ARBA" id="ARBA00022475"/>
    </source>
</evidence>
<protein>
    <submittedName>
        <fullName evidence="12">ATP-binding cassette domain-containing protein</fullName>
    </submittedName>
</protein>
<evidence type="ECO:0000256" key="2">
    <source>
        <dbReference type="ARBA" id="ARBA00022448"/>
    </source>
</evidence>
<keyword evidence="2" id="KW-0813">Transport</keyword>
<dbReference type="GO" id="GO:0016887">
    <property type="term" value="F:ATP hydrolysis activity"/>
    <property type="evidence" value="ECO:0007669"/>
    <property type="project" value="InterPro"/>
</dbReference>
<feature type="domain" description="ABC transporter" evidence="11">
    <location>
        <begin position="4"/>
        <end position="234"/>
    </location>
</feature>